<dbReference type="OrthoDB" id="66620at2759"/>
<keyword evidence="4 10" id="KW-0812">Transmembrane</keyword>
<protein>
    <recommendedName>
        <fullName evidence="11">ABC transporter domain-containing protein</fullName>
    </recommendedName>
</protein>
<dbReference type="PANTHER" id="PTHR48041:SF139">
    <property type="entry name" value="PROTEIN SCARLET"/>
    <property type="match status" value="1"/>
</dbReference>
<evidence type="ECO:0000256" key="4">
    <source>
        <dbReference type="ARBA" id="ARBA00022692"/>
    </source>
</evidence>
<comment type="subcellular location">
    <subcellularLocation>
        <location evidence="1">Membrane</location>
        <topology evidence="1">Multi-pass membrane protein</topology>
    </subcellularLocation>
</comment>
<dbReference type="Pfam" id="PF01061">
    <property type="entry name" value="ABC2_membrane"/>
    <property type="match status" value="1"/>
</dbReference>
<dbReference type="InterPro" id="IPR016024">
    <property type="entry name" value="ARM-type_fold"/>
</dbReference>
<evidence type="ECO:0000256" key="9">
    <source>
        <dbReference type="SAM" id="MobiDB-lite"/>
    </source>
</evidence>
<dbReference type="InterPro" id="IPR013525">
    <property type="entry name" value="ABC2_TM"/>
</dbReference>
<dbReference type="SMART" id="SM00382">
    <property type="entry name" value="AAA"/>
    <property type="match status" value="1"/>
</dbReference>
<reference evidence="12" key="1">
    <citation type="submission" date="2013-04" db="EMBL/GenBank/DDBJ databases">
        <title>The Genome Sequence of Fonticula alba ATCC 38817.</title>
        <authorList>
            <consortium name="The Broad Institute Genomics Platform"/>
            <person name="Russ C."/>
            <person name="Cuomo C."/>
            <person name="Burger G."/>
            <person name="Gray M.W."/>
            <person name="Holland P.W.H."/>
            <person name="King N."/>
            <person name="Lang F.B.F."/>
            <person name="Roger A.J."/>
            <person name="Ruiz-Trillo I."/>
            <person name="Brown M."/>
            <person name="Walker B."/>
            <person name="Young S."/>
            <person name="Zeng Q."/>
            <person name="Gargeya S."/>
            <person name="Fitzgerald M."/>
            <person name="Haas B."/>
            <person name="Abouelleil A."/>
            <person name="Allen A.W."/>
            <person name="Alvarado L."/>
            <person name="Arachchi H.M."/>
            <person name="Berlin A.M."/>
            <person name="Chapman S.B."/>
            <person name="Gainer-Dewar J."/>
            <person name="Goldberg J."/>
            <person name="Griggs A."/>
            <person name="Gujja S."/>
            <person name="Hansen M."/>
            <person name="Howarth C."/>
            <person name="Imamovic A."/>
            <person name="Ireland A."/>
            <person name="Larimer J."/>
            <person name="McCowan C."/>
            <person name="Murphy C."/>
            <person name="Pearson M."/>
            <person name="Poon T.W."/>
            <person name="Priest M."/>
            <person name="Roberts A."/>
            <person name="Saif S."/>
            <person name="Shea T."/>
            <person name="Sisk P."/>
            <person name="Sykes S."/>
            <person name="Wortman J."/>
            <person name="Nusbaum C."/>
            <person name="Birren B."/>
        </authorList>
    </citation>
    <scope>NUCLEOTIDE SEQUENCE [LARGE SCALE GENOMIC DNA]</scope>
    <source>
        <strain evidence="12">ATCC 38817</strain>
    </source>
</reference>
<keyword evidence="6" id="KW-0067">ATP-binding</keyword>
<dbReference type="InterPro" id="IPR050352">
    <property type="entry name" value="ABCG_transporters"/>
</dbReference>
<evidence type="ECO:0000256" key="2">
    <source>
        <dbReference type="ARBA" id="ARBA00011054"/>
    </source>
</evidence>
<comment type="similarity">
    <text evidence="2">Belongs to the ABC transporter superfamily. ABCF family. EF3 subfamily.</text>
</comment>
<keyword evidence="13" id="KW-1185">Reference proteome</keyword>
<dbReference type="GO" id="GO:0140359">
    <property type="term" value="F:ABC-type transporter activity"/>
    <property type="evidence" value="ECO:0007669"/>
    <property type="project" value="InterPro"/>
</dbReference>
<dbReference type="GeneID" id="20526467"/>
<evidence type="ECO:0000256" key="3">
    <source>
        <dbReference type="ARBA" id="ARBA00022448"/>
    </source>
</evidence>
<dbReference type="Pfam" id="PF00005">
    <property type="entry name" value="ABC_tran"/>
    <property type="match status" value="1"/>
</dbReference>
<dbReference type="GO" id="GO:0016887">
    <property type="term" value="F:ATP hydrolysis activity"/>
    <property type="evidence" value="ECO:0007669"/>
    <property type="project" value="InterPro"/>
</dbReference>
<dbReference type="GO" id="GO:0005886">
    <property type="term" value="C:plasma membrane"/>
    <property type="evidence" value="ECO:0007669"/>
    <property type="project" value="TreeGrafter"/>
</dbReference>
<dbReference type="PROSITE" id="PS50893">
    <property type="entry name" value="ABC_TRANSPORTER_2"/>
    <property type="match status" value="1"/>
</dbReference>
<keyword evidence="3" id="KW-0813">Transport</keyword>
<dbReference type="InterPro" id="IPR043926">
    <property type="entry name" value="ABCG_dom"/>
</dbReference>
<dbReference type="EMBL" id="KB932202">
    <property type="protein sequence ID" value="KCV72349.1"/>
    <property type="molecule type" value="Genomic_DNA"/>
</dbReference>
<dbReference type="SUPFAM" id="SSF48371">
    <property type="entry name" value="ARM repeat"/>
    <property type="match status" value="1"/>
</dbReference>
<keyword evidence="8 10" id="KW-0472">Membrane</keyword>
<dbReference type="Proteomes" id="UP000030693">
    <property type="component" value="Unassembled WGS sequence"/>
</dbReference>
<feature type="transmembrane region" description="Helical" evidence="10">
    <location>
        <begin position="619"/>
        <end position="637"/>
    </location>
</feature>
<feature type="domain" description="ABC transporter" evidence="11">
    <location>
        <begin position="138"/>
        <end position="394"/>
    </location>
</feature>
<feature type="transmembrane region" description="Helical" evidence="10">
    <location>
        <begin position="506"/>
        <end position="527"/>
    </location>
</feature>
<dbReference type="GO" id="GO:0005524">
    <property type="term" value="F:ATP binding"/>
    <property type="evidence" value="ECO:0007669"/>
    <property type="project" value="UniProtKB-KW"/>
</dbReference>
<evidence type="ECO:0000256" key="7">
    <source>
        <dbReference type="ARBA" id="ARBA00022989"/>
    </source>
</evidence>
<dbReference type="eggNOG" id="KOG0061">
    <property type="taxonomic scope" value="Eukaryota"/>
</dbReference>
<evidence type="ECO:0000313" key="13">
    <source>
        <dbReference type="Proteomes" id="UP000030693"/>
    </source>
</evidence>
<dbReference type="InterPro" id="IPR003593">
    <property type="entry name" value="AAA+_ATPase"/>
</dbReference>
<dbReference type="InterPro" id="IPR011989">
    <property type="entry name" value="ARM-like"/>
</dbReference>
<dbReference type="InterPro" id="IPR003439">
    <property type="entry name" value="ABC_transporter-like_ATP-bd"/>
</dbReference>
<proteinExistence type="inferred from homology"/>
<gene>
    <name evidence="12" type="ORF">H696_01742</name>
</gene>
<evidence type="ECO:0000313" key="12">
    <source>
        <dbReference type="EMBL" id="KCV72349.1"/>
    </source>
</evidence>
<dbReference type="SUPFAM" id="SSF52540">
    <property type="entry name" value="P-loop containing nucleoside triphosphate hydrolases"/>
    <property type="match status" value="1"/>
</dbReference>
<dbReference type="STRING" id="691883.A0A058ZD85"/>
<keyword evidence="7 10" id="KW-1133">Transmembrane helix</keyword>
<feature type="region of interest" description="Disordered" evidence="9">
    <location>
        <begin position="1"/>
        <end position="26"/>
    </location>
</feature>
<dbReference type="PANTHER" id="PTHR48041">
    <property type="entry name" value="ABC TRANSPORTER G FAMILY MEMBER 28"/>
    <property type="match status" value="1"/>
</dbReference>
<accession>A0A058ZD85</accession>
<keyword evidence="5" id="KW-0547">Nucleotide-binding</keyword>
<evidence type="ECO:0000256" key="10">
    <source>
        <dbReference type="SAM" id="Phobius"/>
    </source>
</evidence>
<dbReference type="RefSeq" id="XP_009493927.1">
    <property type="nucleotide sequence ID" value="XM_009495652.1"/>
</dbReference>
<feature type="transmembrane region" description="Helical" evidence="10">
    <location>
        <begin position="539"/>
        <end position="562"/>
    </location>
</feature>
<evidence type="ECO:0000256" key="1">
    <source>
        <dbReference type="ARBA" id="ARBA00004141"/>
    </source>
</evidence>
<sequence length="1071" mass="115258">MAATPGSPASLDSGDPSFSPDAGISYHGQGSVSVAIAPTPTHSRTCDSSTAQRPPPLNLYWDDISLTVDLPKGLLSQQASATKLPGDANEYQSLINHEVDSPAGASYSSPEYFGGIGIDGDAGLFRDSVSNALPSADLSAPDFRDSVAYAPATSLPDPSKKVILSSLSGAANGSEMTALMGSSGAGKTTLLDILAGRTFNFSGRVSVSHTIPGQGDKAPTRKFDASAKELRRLSAYVTQDDVLIASFSVRETILFSARMRLPHKVPESAKIARVNYLIKLLGLSSCAETRISQVSGGQRRRTAIAVELVTSPRILFLDEPTSGLDSFTAYSVMRSLRSIARSGCTVITTIHQPSSDLFSLFDRLVLLHSGQTVFSGSAKESITYFTKIGYPCPAFTNPADHLLALLHYDEHSHEDSEEKAESPQDRFDRRVRHILHCWRVHTRERRLLEAQQSSLPSGGPADSLAEENPLLVPDPLVDAPSLPLWRELWLLLTRSMLDTIRSPSSLHIRMLQALAVSILFGTVYYKLGTHVSSVQSRTGMLFGALISVLLNGMMALILTFPVERAVFFREQQHSRSYRIFNYYMSKFLTDIPFALLQAILFSLPIYFMSGLNLDPPRRLLAFIVVNFGICLNAQQLLPSRAVAAPAAPTSDDTHASSEAARQPRDVKGLLQWSMQYVEDGFDPNVQPAVIDEERLRFLERAIAEVSIDVVTAMRNWTVVALGEAVIPATDAKASTLVEGTPSEDDRLDALESLMNTVDKLDDARDFITIGCWDRLLHGVLQADSDAPAAVRVAAAEVLATASQNDPVCQAYALKPTASPLADANADVPTTGEWSALDAFVHMAFDQADAECRKKGLLGISAVVRDYEPGLEAFITYQLPAALAGPGGSSLPSGATILHELIRPHELNSTSVRAKALFLLRHLIFSRPASMIPAVAQCGLLDELLAIATSLEGTYAEMASTKEPSEPAVAQLREHTFMVLAQICNPQADHLPGDAGVAFPSSAEVAALFDQGGEGSRRARLDGILTAREAAVAPLPTDLQESIRDESAFAATLRRFVDTKLHGAGGSSLSAA</sequence>
<evidence type="ECO:0000256" key="5">
    <source>
        <dbReference type="ARBA" id="ARBA00022741"/>
    </source>
</evidence>
<dbReference type="AlphaFoldDB" id="A0A058ZD85"/>
<name>A0A058ZD85_FONAL</name>
<dbReference type="Gene3D" id="3.40.50.300">
    <property type="entry name" value="P-loop containing nucleotide triphosphate hydrolases"/>
    <property type="match status" value="1"/>
</dbReference>
<dbReference type="Gene3D" id="1.25.10.10">
    <property type="entry name" value="Leucine-rich Repeat Variant"/>
    <property type="match status" value="1"/>
</dbReference>
<feature type="transmembrane region" description="Helical" evidence="10">
    <location>
        <begin position="582"/>
        <end position="607"/>
    </location>
</feature>
<dbReference type="InterPro" id="IPR027417">
    <property type="entry name" value="P-loop_NTPase"/>
</dbReference>
<evidence type="ECO:0000259" key="11">
    <source>
        <dbReference type="PROSITE" id="PS50893"/>
    </source>
</evidence>
<dbReference type="CDD" id="cd03213">
    <property type="entry name" value="ABCG_EPDR"/>
    <property type="match status" value="1"/>
</dbReference>
<evidence type="ECO:0000256" key="6">
    <source>
        <dbReference type="ARBA" id="ARBA00022840"/>
    </source>
</evidence>
<organism evidence="12">
    <name type="scientific">Fonticula alba</name>
    <name type="common">Slime mold</name>
    <dbReference type="NCBI Taxonomy" id="691883"/>
    <lineage>
        <taxon>Eukaryota</taxon>
        <taxon>Rotosphaerida</taxon>
        <taxon>Fonticulaceae</taxon>
        <taxon>Fonticula</taxon>
    </lineage>
</organism>
<dbReference type="Pfam" id="PF19055">
    <property type="entry name" value="ABC2_membrane_7"/>
    <property type="match status" value="1"/>
</dbReference>
<evidence type="ECO:0000256" key="8">
    <source>
        <dbReference type="ARBA" id="ARBA00023136"/>
    </source>
</evidence>